<reference evidence="1 2" key="1">
    <citation type="journal article" date="2018" name="Sci. Rep.">
        <title>Genomic signatures of local adaptation to the degree of environmental predictability in rotifers.</title>
        <authorList>
            <person name="Franch-Gras L."/>
            <person name="Hahn C."/>
            <person name="Garcia-Roger E.M."/>
            <person name="Carmona M.J."/>
            <person name="Serra M."/>
            <person name="Gomez A."/>
        </authorList>
    </citation>
    <scope>NUCLEOTIDE SEQUENCE [LARGE SCALE GENOMIC DNA]</scope>
    <source>
        <strain evidence="1">HYR1</strain>
    </source>
</reference>
<evidence type="ECO:0000313" key="1">
    <source>
        <dbReference type="EMBL" id="RNA19339.1"/>
    </source>
</evidence>
<gene>
    <name evidence="1" type="ORF">BpHYR1_054571</name>
</gene>
<protein>
    <submittedName>
        <fullName evidence="1">Uncharacterized protein</fullName>
    </submittedName>
</protein>
<keyword evidence="2" id="KW-1185">Reference proteome</keyword>
<dbReference type="OrthoDB" id="440755at2759"/>
<dbReference type="AlphaFoldDB" id="A0A3M7R7A4"/>
<dbReference type="EMBL" id="REGN01004068">
    <property type="protein sequence ID" value="RNA19339.1"/>
    <property type="molecule type" value="Genomic_DNA"/>
</dbReference>
<dbReference type="Proteomes" id="UP000276133">
    <property type="component" value="Unassembled WGS sequence"/>
</dbReference>
<name>A0A3M7R7A4_BRAPC</name>
<organism evidence="1 2">
    <name type="scientific">Brachionus plicatilis</name>
    <name type="common">Marine rotifer</name>
    <name type="synonym">Brachionus muelleri</name>
    <dbReference type="NCBI Taxonomy" id="10195"/>
    <lineage>
        <taxon>Eukaryota</taxon>
        <taxon>Metazoa</taxon>
        <taxon>Spiralia</taxon>
        <taxon>Gnathifera</taxon>
        <taxon>Rotifera</taxon>
        <taxon>Eurotatoria</taxon>
        <taxon>Monogononta</taxon>
        <taxon>Pseudotrocha</taxon>
        <taxon>Ploima</taxon>
        <taxon>Brachionidae</taxon>
        <taxon>Brachionus</taxon>
    </lineage>
</organism>
<accession>A0A3M7R7A4</accession>
<proteinExistence type="predicted"/>
<evidence type="ECO:0000313" key="2">
    <source>
        <dbReference type="Proteomes" id="UP000276133"/>
    </source>
</evidence>
<comment type="caution">
    <text evidence="1">The sequence shown here is derived from an EMBL/GenBank/DDBJ whole genome shotgun (WGS) entry which is preliminary data.</text>
</comment>
<sequence>MIIGQLNFITFADFFKLSLETSELNSTNSGNGILTRKKISSDEISYGLLNERDTSGTSTSITTDCLVFLSIKFQLYQALFEQQS</sequence>